<protein>
    <submittedName>
        <fullName evidence="2 3">Uncharacterized protein</fullName>
    </submittedName>
</protein>
<reference evidence="4" key="1">
    <citation type="submission" date="2010-07" db="EMBL/GenBank/DDBJ databases">
        <title>The genome sequence of Gaeumannomyces graminis var. tritici strain R3-111a-1.</title>
        <authorList>
            <consortium name="The Broad Institute Genome Sequencing Platform"/>
            <person name="Ma L.-J."/>
            <person name="Dead R."/>
            <person name="Young S."/>
            <person name="Zeng Q."/>
            <person name="Koehrsen M."/>
            <person name="Alvarado L."/>
            <person name="Berlin A."/>
            <person name="Chapman S.B."/>
            <person name="Chen Z."/>
            <person name="Freedman E."/>
            <person name="Gellesch M."/>
            <person name="Goldberg J."/>
            <person name="Griggs A."/>
            <person name="Gujja S."/>
            <person name="Heilman E.R."/>
            <person name="Heiman D."/>
            <person name="Hepburn T."/>
            <person name="Howarth C."/>
            <person name="Jen D."/>
            <person name="Larson L."/>
            <person name="Mehta T."/>
            <person name="Neiman D."/>
            <person name="Pearson M."/>
            <person name="Roberts A."/>
            <person name="Saif S."/>
            <person name="Shea T."/>
            <person name="Shenoy N."/>
            <person name="Sisk P."/>
            <person name="Stolte C."/>
            <person name="Sykes S."/>
            <person name="Walk T."/>
            <person name="White J."/>
            <person name="Yandava C."/>
            <person name="Haas B."/>
            <person name="Nusbaum C."/>
            <person name="Birren B."/>
        </authorList>
    </citation>
    <scope>NUCLEOTIDE SEQUENCE [LARGE SCALE GENOMIC DNA]</scope>
    <source>
        <strain evidence="4">R3-111a-1</strain>
    </source>
</reference>
<dbReference type="eggNOG" id="ENOG502RM9M">
    <property type="taxonomic scope" value="Eukaryota"/>
</dbReference>
<dbReference type="Proteomes" id="UP000006039">
    <property type="component" value="Unassembled WGS sequence"/>
</dbReference>
<feature type="region of interest" description="Disordered" evidence="1">
    <location>
        <begin position="111"/>
        <end position="162"/>
    </location>
</feature>
<reference evidence="2" key="2">
    <citation type="submission" date="2010-07" db="EMBL/GenBank/DDBJ databases">
        <authorList>
            <consortium name="The Broad Institute Genome Sequencing Platform"/>
            <consortium name="Broad Institute Genome Sequencing Center for Infectious Disease"/>
            <person name="Ma L.-J."/>
            <person name="Dead R."/>
            <person name="Young S."/>
            <person name="Zeng Q."/>
            <person name="Koehrsen M."/>
            <person name="Alvarado L."/>
            <person name="Berlin A."/>
            <person name="Chapman S.B."/>
            <person name="Chen Z."/>
            <person name="Freedman E."/>
            <person name="Gellesch M."/>
            <person name="Goldberg J."/>
            <person name="Griggs A."/>
            <person name="Gujja S."/>
            <person name="Heilman E.R."/>
            <person name="Heiman D."/>
            <person name="Hepburn T."/>
            <person name="Howarth C."/>
            <person name="Jen D."/>
            <person name="Larson L."/>
            <person name="Mehta T."/>
            <person name="Neiman D."/>
            <person name="Pearson M."/>
            <person name="Roberts A."/>
            <person name="Saif S."/>
            <person name="Shea T."/>
            <person name="Shenoy N."/>
            <person name="Sisk P."/>
            <person name="Stolte C."/>
            <person name="Sykes S."/>
            <person name="Walk T."/>
            <person name="White J."/>
            <person name="Yandava C."/>
            <person name="Haas B."/>
            <person name="Nusbaum C."/>
            <person name="Birren B."/>
        </authorList>
    </citation>
    <scope>NUCLEOTIDE SEQUENCE</scope>
    <source>
        <strain evidence="2">R3-111a-1</strain>
    </source>
</reference>
<keyword evidence="4" id="KW-1185">Reference proteome</keyword>
<reference evidence="3" key="5">
    <citation type="submission" date="2018-04" db="UniProtKB">
        <authorList>
            <consortium name="EnsemblFungi"/>
        </authorList>
    </citation>
    <scope>IDENTIFICATION</scope>
    <source>
        <strain evidence="3">R3-111a-1</strain>
    </source>
</reference>
<evidence type="ECO:0000313" key="4">
    <source>
        <dbReference type="Proteomes" id="UP000006039"/>
    </source>
</evidence>
<reference evidence="3" key="4">
    <citation type="journal article" date="2015" name="G3 (Bethesda)">
        <title>Genome sequences of three phytopathogenic species of the Magnaporthaceae family of fungi.</title>
        <authorList>
            <person name="Okagaki L.H."/>
            <person name="Nunes C.C."/>
            <person name="Sailsbery J."/>
            <person name="Clay B."/>
            <person name="Brown D."/>
            <person name="John T."/>
            <person name="Oh Y."/>
            <person name="Young N."/>
            <person name="Fitzgerald M."/>
            <person name="Haas B.J."/>
            <person name="Zeng Q."/>
            <person name="Young S."/>
            <person name="Adiconis X."/>
            <person name="Fan L."/>
            <person name="Levin J.Z."/>
            <person name="Mitchell T.K."/>
            <person name="Okubara P.A."/>
            <person name="Farman M.L."/>
            <person name="Kohn L.M."/>
            <person name="Birren B."/>
            <person name="Ma L.-J."/>
            <person name="Dean R.A."/>
        </authorList>
    </citation>
    <scope>NUCLEOTIDE SEQUENCE</scope>
    <source>
        <strain evidence="3">R3-111a-1</strain>
    </source>
</reference>
<dbReference type="GeneID" id="20349034"/>
<dbReference type="HOGENOM" id="CLU_903366_0_0_1"/>
<proteinExistence type="predicted"/>
<accession>J3P4Z0</accession>
<reference evidence="2" key="3">
    <citation type="submission" date="2010-09" db="EMBL/GenBank/DDBJ databases">
        <title>Annotation of Gaeumannomyces graminis var. tritici R3-111a-1.</title>
        <authorList>
            <consortium name="The Broad Institute Genome Sequencing Platform"/>
            <person name="Ma L.-J."/>
            <person name="Dead R."/>
            <person name="Young S.K."/>
            <person name="Zeng Q."/>
            <person name="Gargeya S."/>
            <person name="Fitzgerald M."/>
            <person name="Haas B."/>
            <person name="Abouelleil A."/>
            <person name="Alvarado L."/>
            <person name="Arachchi H.M."/>
            <person name="Berlin A."/>
            <person name="Brown A."/>
            <person name="Chapman S.B."/>
            <person name="Chen Z."/>
            <person name="Dunbar C."/>
            <person name="Freedman E."/>
            <person name="Gearin G."/>
            <person name="Gellesch M."/>
            <person name="Goldberg J."/>
            <person name="Griggs A."/>
            <person name="Gujja S."/>
            <person name="Heiman D."/>
            <person name="Howarth C."/>
            <person name="Larson L."/>
            <person name="Lui A."/>
            <person name="MacDonald P.J.P."/>
            <person name="Mehta T."/>
            <person name="Montmayeur A."/>
            <person name="Murphy C."/>
            <person name="Neiman D."/>
            <person name="Pearson M."/>
            <person name="Priest M."/>
            <person name="Roberts A."/>
            <person name="Saif S."/>
            <person name="Shea T."/>
            <person name="Shenoy N."/>
            <person name="Sisk P."/>
            <person name="Stolte C."/>
            <person name="Sykes S."/>
            <person name="Yandava C."/>
            <person name="Wortman J."/>
            <person name="Nusbaum C."/>
            <person name="Birren B."/>
        </authorList>
    </citation>
    <scope>NUCLEOTIDE SEQUENCE</scope>
    <source>
        <strain evidence="2">R3-111a-1</strain>
    </source>
</reference>
<name>J3P4Z0_GAET3</name>
<sequence>MMEQSPINRRKNNARGQLWPEVLRKHTIRADLAKLEWDEIVRTGRKTTETRRILCARWNVEYSLLCRWLRGSRHLDYRRDPVPSTDPAVLATAARAARDLLLPYPALYPAHAHDAEPESSPQAYPQQSPTPTPTPTPTLAAATFPPAPRGPGRPRRPNGTPRRLNSVAVRAAENSLGPPGNAWPGDENALLSDSEEAVILLWFRFRLEVADLVSVPELVDAANLAISVSTVGSEATASSQTMAPATGARAAFPPWAQEFMLCRTDLFWSTVKYGYSSEKQRPEPDEHSFWSWFFGPSGPEDKTLKPRGPYLNQANANAAAAVSI</sequence>
<dbReference type="AlphaFoldDB" id="J3P4Z0"/>
<dbReference type="RefSeq" id="XP_009224682.1">
    <property type="nucleotide sequence ID" value="XM_009226418.1"/>
</dbReference>
<feature type="compositionally biased region" description="Low complexity" evidence="1">
    <location>
        <begin position="118"/>
        <end position="127"/>
    </location>
</feature>
<gene>
    <name evidence="3" type="primary">20349034</name>
    <name evidence="2" type="ORF">GGTG_08576</name>
</gene>
<evidence type="ECO:0000256" key="1">
    <source>
        <dbReference type="SAM" id="MobiDB-lite"/>
    </source>
</evidence>
<organism evidence="2">
    <name type="scientific">Gaeumannomyces tritici (strain R3-111a-1)</name>
    <name type="common">Wheat and barley take-all root rot fungus</name>
    <name type="synonym">Gaeumannomyces graminis var. tritici</name>
    <dbReference type="NCBI Taxonomy" id="644352"/>
    <lineage>
        <taxon>Eukaryota</taxon>
        <taxon>Fungi</taxon>
        <taxon>Dikarya</taxon>
        <taxon>Ascomycota</taxon>
        <taxon>Pezizomycotina</taxon>
        <taxon>Sordariomycetes</taxon>
        <taxon>Sordariomycetidae</taxon>
        <taxon>Magnaporthales</taxon>
        <taxon>Magnaporthaceae</taxon>
        <taxon>Gaeumannomyces</taxon>
    </lineage>
</organism>
<evidence type="ECO:0000313" key="2">
    <source>
        <dbReference type="EMBL" id="EJT74738.1"/>
    </source>
</evidence>
<evidence type="ECO:0000313" key="3">
    <source>
        <dbReference type="EnsemblFungi" id="EJT74738"/>
    </source>
</evidence>
<dbReference type="EnsemblFungi" id="EJT74738">
    <property type="protein sequence ID" value="EJT74738"/>
    <property type="gene ID" value="GGTG_08576"/>
</dbReference>
<dbReference type="VEuPathDB" id="FungiDB:GGTG_08576"/>
<dbReference type="EMBL" id="GL385398">
    <property type="protein sequence ID" value="EJT74738.1"/>
    <property type="molecule type" value="Genomic_DNA"/>
</dbReference>
<dbReference type="OrthoDB" id="5210211at2759"/>